<feature type="transmembrane region" description="Helical" evidence="1">
    <location>
        <begin position="290"/>
        <end position="309"/>
    </location>
</feature>
<sequence length="513" mass="55190">MYNQRKKIKIWQRTDIDGFFGLFTNNLTNLLVMAGLLMAIGIPADITFGTILPAVGLSIFVSSVIYSVMAYKLAVKENRNTVTSLPSGSSVTHMFLIVYLIMGPVYQSTGDPYLAWYASLAWGFIEGVIELIGAIFGERLRKVIPRAAMLGSLAGASITFIAMTPAMQTFDLPYIGLISLIIILLGWFGKVSFPFKIPVGFVAIIVGTIIGWSTGLMDLGLLIESFESISLSLPSFSVYRIFSGLSEATPFLVSAIPLGIYNMFETIDNIESAEAAGDNYNTFHTMIADGSTSILASLFGSPFPTAVFIGHPGWKEAGARIGYTLATGAGILTITWLGLISLLLNIIPIEAILPILVYVGLVIGSQAFQEVEKKYAPAVVIAIIPWLADWGRNLIDNSLASLNTNAADIGVDLLSAAGVEYSGMIVLGSGAIIVGMLWSAILSFIIDNDFYKASLVAFIGTVFSFFGVIHSQTVGFNEGGELAVSYALVALIILLMNYLKKYNNGGITYDKKL</sequence>
<dbReference type="AlphaFoldDB" id="A0A1H7UT85"/>
<keyword evidence="1" id="KW-0472">Membrane</keyword>
<feature type="transmembrane region" description="Helical" evidence="1">
    <location>
        <begin position="346"/>
        <end position="363"/>
    </location>
</feature>
<proteinExistence type="predicted"/>
<feature type="transmembrane region" description="Helical" evidence="1">
    <location>
        <begin position="321"/>
        <end position="340"/>
    </location>
</feature>
<dbReference type="Proteomes" id="UP000198548">
    <property type="component" value="Unassembled WGS sequence"/>
</dbReference>
<keyword evidence="5" id="KW-1185">Reference proteome</keyword>
<reference evidence="2 5" key="2">
    <citation type="submission" date="2019-07" db="EMBL/GenBank/DDBJ databases">
        <title>Whole genome shotgun sequence of Alkalibacterium putridalgicola NBRC 103243.</title>
        <authorList>
            <person name="Hosoyama A."/>
            <person name="Uohara A."/>
            <person name="Ohji S."/>
            <person name="Ichikawa N."/>
        </authorList>
    </citation>
    <scope>NUCLEOTIDE SEQUENCE [LARGE SCALE GENOMIC DNA]</scope>
    <source>
        <strain evidence="2 5">NBRC 103243</strain>
    </source>
</reference>
<evidence type="ECO:0000256" key="1">
    <source>
        <dbReference type="SAM" id="Phobius"/>
    </source>
</evidence>
<dbReference type="Proteomes" id="UP000321425">
    <property type="component" value="Unassembled WGS sequence"/>
</dbReference>
<dbReference type="PANTHER" id="PTHR31610:SF0">
    <property type="entry name" value="SLC26A_SULP TRANSPORTER DOMAIN-CONTAINING PROTEIN"/>
    <property type="match status" value="1"/>
</dbReference>
<evidence type="ECO:0000313" key="3">
    <source>
        <dbReference type="EMBL" id="SEL99885.1"/>
    </source>
</evidence>
<evidence type="ECO:0000313" key="4">
    <source>
        <dbReference type="Proteomes" id="UP000198548"/>
    </source>
</evidence>
<feature type="transmembrane region" description="Helical" evidence="1">
    <location>
        <begin position="453"/>
        <end position="470"/>
    </location>
</feature>
<dbReference type="RefSeq" id="WP_177165503.1">
    <property type="nucleotide sequence ID" value="NZ_BJUX01000004.1"/>
</dbReference>
<dbReference type="EMBL" id="BJUX01000004">
    <property type="protein sequence ID" value="GEK88495.1"/>
    <property type="molecule type" value="Genomic_DNA"/>
</dbReference>
<gene>
    <name evidence="2" type="ORF">APU01nite_05340</name>
    <name evidence="3" type="ORF">SAMN04488100_11943</name>
</gene>
<dbReference type="STRING" id="426703.SAMN04488100_11943"/>
<reference evidence="3 4" key="1">
    <citation type="submission" date="2016-10" db="EMBL/GenBank/DDBJ databases">
        <authorList>
            <person name="de Groot N.N."/>
        </authorList>
    </citation>
    <scope>NUCLEOTIDE SEQUENCE [LARGE SCALE GENOMIC DNA]</scope>
    <source>
        <strain evidence="3 4">DSM 19182</strain>
    </source>
</reference>
<name>A0A1H7UT85_9LACT</name>
<organism evidence="3 4">
    <name type="scientific">Alkalibacterium putridalgicola</name>
    <dbReference type="NCBI Taxonomy" id="426703"/>
    <lineage>
        <taxon>Bacteria</taxon>
        <taxon>Bacillati</taxon>
        <taxon>Bacillota</taxon>
        <taxon>Bacilli</taxon>
        <taxon>Lactobacillales</taxon>
        <taxon>Carnobacteriaceae</taxon>
        <taxon>Alkalibacterium</taxon>
    </lineage>
</organism>
<dbReference type="PANTHER" id="PTHR31610">
    <property type="entry name" value="SLR0360 PROTEIN"/>
    <property type="match status" value="1"/>
</dbReference>
<feature type="transmembrane region" description="Helical" evidence="1">
    <location>
        <begin position="114"/>
        <end position="136"/>
    </location>
</feature>
<accession>A0A1H7UT85</accession>
<feature type="transmembrane region" description="Helical" evidence="1">
    <location>
        <begin position="20"/>
        <end position="42"/>
    </location>
</feature>
<feature type="transmembrane region" description="Helical" evidence="1">
    <location>
        <begin position="172"/>
        <end position="189"/>
    </location>
</feature>
<keyword evidence="1" id="KW-0812">Transmembrane</keyword>
<feature type="transmembrane region" description="Helical" evidence="1">
    <location>
        <begin position="148"/>
        <end position="166"/>
    </location>
</feature>
<feature type="transmembrane region" description="Helical" evidence="1">
    <location>
        <begin position="81"/>
        <end position="102"/>
    </location>
</feature>
<feature type="transmembrane region" description="Helical" evidence="1">
    <location>
        <begin position="201"/>
        <end position="223"/>
    </location>
</feature>
<protein>
    <submittedName>
        <fullName evidence="3">Putative MFS transporter, AGZA family, xanthine/uracil permease</fullName>
    </submittedName>
</protein>
<feature type="transmembrane region" description="Helical" evidence="1">
    <location>
        <begin position="482"/>
        <end position="499"/>
    </location>
</feature>
<feature type="transmembrane region" description="Helical" evidence="1">
    <location>
        <begin position="421"/>
        <end position="446"/>
    </location>
</feature>
<dbReference type="EMBL" id="FOBL01000019">
    <property type="protein sequence ID" value="SEL99885.1"/>
    <property type="molecule type" value="Genomic_DNA"/>
</dbReference>
<evidence type="ECO:0000313" key="2">
    <source>
        <dbReference type="EMBL" id="GEK88495.1"/>
    </source>
</evidence>
<evidence type="ECO:0000313" key="5">
    <source>
        <dbReference type="Proteomes" id="UP000321425"/>
    </source>
</evidence>
<feature type="transmembrane region" description="Helical" evidence="1">
    <location>
        <begin position="48"/>
        <end position="69"/>
    </location>
</feature>
<keyword evidence="1" id="KW-1133">Transmembrane helix</keyword>